<reference evidence="2" key="1">
    <citation type="journal article" date="2014" name="Int. J. Syst. Evol. Microbiol.">
        <title>Complete genome sequence of Corynebacterium casei LMG S-19264T (=DSM 44701T), isolated from a smear-ripened cheese.</title>
        <authorList>
            <consortium name="US DOE Joint Genome Institute (JGI-PGF)"/>
            <person name="Walter F."/>
            <person name="Albersmeier A."/>
            <person name="Kalinowski J."/>
            <person name="Ruckert C."/>
        </authorList>
    </citation>
    <scope>NUCLEOTIDE SEQUENCE</scope>
    <source>
        <strain evidence="2">KCTC 23714</strain>
    </source>
</reference>
<name>A0A918MQD5_9RHOB</name>
<dbReference type="InterPro" id="IPR035940">
    <property type="entry name" value="CAP_sf"/>
</dbReference>
<reference evidence="2" key="2">
    <citation type="submission" date="2020-09" db="EMBL/GenBank/DDBJ databases">
        <authorList>
            <person name="Sun Q."/>
            <person name="Kim S."/>
        </authorList>
    </citation>
    <scope>NUCLEOTIDE SEQUENCE</scope>
    <source>
        <strain evidence="2">KCTC 23714</strain>
    </source>
</reference>
<dbReference type="PROSITE" id="PS51257">
    <property type="entry name" value="PROKAR_LIPOPROTEIN"/>
    <property type="match status" value="1"/>
</dbReference>
<dbReference type="Proteomes" id="UP000628984">
    <property type="component" value="Unassembled WGS sequence"/>
</dbReference>
<protein>
    <recommendedName>
        <fullName evidence="1">SCP domain-containing protein</fullName>
    </recommendedName>
</protein>
<keyword evidence="3" id="KW-1185">Reference proteome</keyword>
<evidence type="ECO:0000313" key="2">
    <source>
        <dbReference type="EMBL" id="GGW45727.1"/>
    </source>
</evidence>
<dbReference type="Pfam" id="PF00188">
    <property type="entry name" value="CAP"/>
    <property type="match status" value="1"/>
</dbReference>
<sequence>MMSIRLASATALCALLGACIIVPIPIPAEVAKDVPFAVTLPAGGTAATAKATPLPAATCPRPARTAALQQAVIAEVNALRASRGLGALRASDRLAAIAQNQACDNATRQIVSHTGSDGRGLTGRATAGGYRWLAVAENVGLGPYGDAKGMVGLWKASPGHLRNMLNPRVTEAGLGLADHGGEPAWVLDLGRPR</sequence>
<gene>
    <name evidence="2" type="ORF">GCM10011452_37240</name>
</gene>
<organism evidence="2 3">
    <name type="scientific">Gemmobacter lanyuensis</name>
    <dbReference type="NCBI Taxonomy" id="1054497"/>
    <lineage>
        <taxon>Bacteria</taxon>
        <taxon>Pseudomonadati</taxon>
        <taxon>Pseudomonadota</taxon>
        <taxon>Alphaproteobacteria</taxon>
        <taxon>Rhodobacterales</taxon>
        <taxon>Paracoccaceae</taxon>
        <taxon>Gemmobacter</taxon>
    </lineage>
</organism>
<feature type="domain" description="SCP" evidence="1">
    <location>
        <begin position="74"/>
        <end position="187"/>
    </location>
</feature>
<evidence type="ECO:0000313" key="3">
    <source>
        <dbReference type="Proteomes" id="UP000628984"/>
    </source>
</evidence>
<dbReference type="InterPro" id="IPR014044">
    <property type="entry name" value="CAP_dom"/>
</dbReference>
<proteinExistence type="predicted"/>
<dbReference type="SUPFAM" id="SSF55797">
    <property type="entry name" value="PR-1-like"/>
    <property type="match status" value="1"/>
</dbReference>
<accession>A0A918MQD5</accession>
<dbReference type="PANTHER" id="PTHR31157:SF1">
    <property type="entry name" value="SCP DOMAIN-CONTAINING PROTEIN"/>
    <property type="match status" value="1"/>
</dbReference>
<dbReference type="Gene3D" id="3.40.33.10">
    <property type="entry name" value="CAP"/>
    <property type="match status" value="1"/>
</dbReference>
<dbReference type="RefSeq" id="WP_189635392.1">
    <property type="nucleotide sequence ID" value="NZ_BMYQ01000021.1"/>
</dbReference>
<dbReference type="CDD" id="cd05379">
    <property type="entry name" value="CAP_bacterial"/>
    <property type="match status" value="1"/>
</dbReference>
<evidence type="ECO:0000259" key="1">
    <source>
        <dbReference type="Pfam" id="PF00188"/>
    </source>
</evidence>
<comment type="caution">
    <text evidence="2">The sequence shown here is derived from an EMBL/GenBank/DDBJ whole genome shotgun (WGS) entry which is preliminary data.</text>
</comment>
<dbReference type="AlphaFoldDB" id="A0A918MQD5"/>
<dbReference type="PANTHER" id="PTHR31157">
    <property type="entry name" value="SCP DOMAIN-CONTAINING PROTEIN"/>
    <property type="match status" value="1"/>
</dbReference>
<dbReference type="EMBL" id="BMYQ01000021">
    <property type="protein sequence ID" value="GGW45727.1"/>
    <property type="molecule type" value="Genomic_DNA"/>
</dbReference>